<dbReference type="RefSeq" id="WP_122335918.1">
    <property type="nucleotide sequence ID" value="NZ_RBSD01000121.1"/>
</dbReference>
<accession>A0A3M4YAA5</accession>
<proteinExistence type="predicted"/>
<dbReference type="Proteomes" id="UP000268004">
    <property type="component" value="Unassembled WGS sequence"/>
</dbReference>
<dbReference type="EMBL" id="RBSD01000121">
    <property type="protein sequence ID" value="RMR85594.1"/>
    <property type="molecule type" value="Genomic_DNA"/>
</dbReference>
<evidence type="ECO:0008006" key="3">
    <source>
        <dbReference type="Google" id="ProtNLM"/>
    </source>
</evidence>
<dbReference type="AlphaFoldDB" id="A0A3M4YAA5"/>
<evidence type="ECO:0000313" key="1">
    <source>
        <dbReference type="EMBL" id="RMR85594.1"/>
    </source>
</evidence>
<organism evidence="1 2">
    <name type="scientific">Pseudomonas coronafaciens pv. striafaciens</name>
    <dbReference type="NCBI Taxonomy" id="235276"/>
    <lineage>
        <taxon>Bacteria</taxon>
        <taxon>Pseudomonadati</taxon>
        <taxon>Pseudomonadota</taxon>
        <taxon>Gammaproteobacteria</taxon>
        <taxon>Pseudomonadales</taxon>
        <taxon>Pseudomonadaceae</taxon>
        <taxon>Pseudomonas</taxon>
        <taxon>Pseudomonas coronafaciens</taxon>
    </lineage>
</organism>
<gene>
    <name evidence="1" type="ORF">ALP78_01002</name>
</gene>
<protein>
    <recommendedName>
        <fullName evidence="3">Restriction endonuclease type IV Mrr domain-containing protein</fullName>
    </recommendedName>
</protein>
<evidence type="ECO:0000313" key="2">
    <source>
        <dbReference type="Proteomes" id="UP000268004"/>
    </source>
</evidence>
<reference evidence="1 2" key="1">
    <citation type="submission" date="2018-08" db="EMBL/GenBank/DDBJ databases">
        <title>Recombination of ecologically and evolutionarily significant loci maintains genetic cohesion in the Pseudomonas syringae species complex.</title>
        <authorList>
            <person name="Dillon M."/>
            <person name="Thakur S."/>
            <person name="Almeida R.N.D."/>
            <person name="Weir B.S."/>
            <person name="Guttman D.S."/>
        </authorList>
    </citation>
    <scope>NUCLEOTIDE SEQUENCE [LARGE SCALE GENOMIC DNA]</scope>
    <source>
        <strain evidence="1 2">ICMP 4996</strain>
    </source>
</reference>
<name>A0A3M4YAA5_9PSED</name>
<sequence>MGILDFREIPSASPKLRKARKDALMKDELDAFEKFAEEYFEKVLGGIVQAGTTRGPDNDMDLKVQLNGETLLVSCKHYADGDNAVGADQEYDPLSAIYSNGCTKFIGFYSTVPSAPLITKLEGLKSNKRIPFDYEILKNSDIESRLLDKDSVVGWLFAARYFPVSYANLFRRFVVPLEHYKEKDLKKIAPSSWSLDGPFGGIFSGAGVDKAQIIHEANDALTNNVHSSFFTEALKDAIDCFPEYFRYRADADLQALGDSDISPDWDRALTYEGEMDCNLPIMVCGLWSFWCPRRALEKYLIFTQASELLNDPPDSKALIIARAQQSLAHYSFLSVGSIALKSSGKYRDIFSRLTAFCQLSLPEYGGANSTSFRRETGERVIWKFKAGEGLSFLFDRILDNSRKT</sequence>
<comment type="caution">
    <text evidence="1">The sequence shown here is derived from an EMBL/GenBank/DDBJ whole genome shotgun (WGS) entry which is preliminary data.</text>
</comment>